<dbReference type="InterPro" id="IPR001254">
    <property type="entry name" value="Trypsin_dom"/>
</dbReference>
<dbReference type="OrthoDB" id="9115649at2759"/>
<dbReference type="InterPro" id="IPR001314">
    <property type="entry name" value="Peptidase_S1A"/>
</dbReference>
<protein>
    <recommendedName>
        <fullName evidence="3">Acrosin</fullName>
        <ecNumber evidence="2">3.4.21.10</ecNumber>
    </recommendedName>
</protein>
<evidence type="ECO:0000256" key="6">
    <source>
        <dbReference type="ARBA" id="ARBA00022825"/>
    </source>
</evidence>
<evidence type="ECO:0000256" key="5">
    <source>
        <dbReference type="ARBA" id="ARBA00022801"/>
    </source>
</evidence>
<dbReference type="PANTHER" id="PTHR24252:SF8">
    <property type="entry name" value="ACROSIN"/>
    <property type="match status" value="1"/>
</dbReference>
<keyword evidence="9" id="KW-0732">Signal</keyword>
<evidence type="ECO:0000256" key="8">
    <source>
        <dbReference type="RuleBase" id="RU363034"/>
    </source>
</evidence>
<keyword evidence="4 8" id="KW-0645">Protease</keyword>
<comment type="catalytic activity">
    <reaction evidence="1">
        <text>Preferential cleavage: Arg-|-Xaa, Lys-|-Xaa.</text>
        <dbReference type="EC" id="3.4.21.10"/>
    </reaction>
</comment>
<dbReference type="SUPFAM" id="SSF50494">
    <property type="entry name" value="Trypsin-like serine proteases"/>
    <property type="match status" value="1"/>
</dbReference>
<dbReference type="Ensembl" id="ENSGALT00010017699.1">
    <property type="protein sequence ID" value="ENSGALP00010009783.1"/>
    <property type="gene ID" value="ENSGALG00010007427.1"/>
</dbReference>
<reference evidence="11" key="3">
    <citation type="submission" date="2025-09" db="UniProtKB">
        <authorList>
            <consortium name="Ensembl"/>
        </authorList>
    </citation>
    <scope>IDENTIFICATION</scope>
    <source>
        <strain evidence="11">broiler</strain>
    </source>
</reference>
<reference evidence="11" key="2">
    <citation type="submission" date="2025-08" db="UniProtKB">
        <authorList>
            <consortium name="Ensembl"/>
        </authorList>
    </citation>
    <scope>IDENTIFICATION</scope>
    <source>
        <strain evidence="11">broiler</strain>
    </source>
</reference>
<organism evidence="11 12">
    <name type="scientific">Gallus gallus</name>
    <name type="common">Chicken</name>
    <dbReference type="NCBI Taxonomy" id="9031"/>
    <lineage>
        <taxon>Eukaryota</taxon>
        <taxon>Metazoa</taxon>
        <taxon>Chordata</taxon>
        <taxon>Craniata</taxon>
        <taxon>Vertebrata</taxon>
        <taxon>Euteleostomi</taxon>
        <taxon>Archelosauria</taxon>
        <taxon>Archosauria</taxon>
        <taxon>Dinosauria</taxon>
        <taxon>Saurischia</taxon>
        <taxon>Theropoda</taxon>
        <taxon>Coelurosauria</taxon>
        <taxon>Aves</taxon>
        <taxon>Neognathae</taxon>
        <taxon>Galloanserae</taxon>
        <taxon>Galliformes</taxon>
        <taxon>Phasianidae</taxon>
        <taxon>Phasianinae</taxon>
        <taxon>Gallus</taxon>
    </lineage>
</organism>
<keyword evidence="12" id="KW-1185">Reference proteome</keyword>
<dbReference type="SMART" id="SM00020">
    <property type="entry name" value="Tryp_SPc"/>
    <property type="match status" value="1"/>
</dbReference>
<dbReference type="PRINTS" id="PR00722">
    <property type="entry name" value="CHYMOTRYPSIN"/>
</dbReference>
<dbReference type="Pfam" id="PF00089">
    <property type="entry name" value="Trypsin"/>
    <property type="match status" value="1"/>
</dbReference>
<gene>
    <name evidence="11" type="primary">ACRL</name>
</gene>
<evidence type="ECO:0000256" key="7">
    <source>
        <dbReference type="ARBA" id="ARBA00023157"/>
    </source>
</evidence>
<dbReference type="InterPro" id="IPR043504">
    <property type="entry name" value="Peptidase_S1_PA_chymotrypsin"/>
</dbReference>
<dbReference type="AlphaFoldDB" id="A0A8V0Y0N1"/>
<dbReference type="KEGG" id="gga:769176"/>
<evidence type="ECO:0000256" key="3">
    <source>
        <dbReference type="ARBA" id="ARBA00017161"/>
    </source>
</evidence>
<evidence type="ECO:0000259" key="10">
    <source>
        <dbReference type="PROSITE" id="PS50240"/>
    </source>
</evidence>
<proteinExistence type="predicted"/>
<dbReference type="GO" id="GO:0007340">
    <property type="term" value="P:acrosome reaction"/>
    <property type="evidence" value="ECO:0000318"/>
    <property type="project" value="GO_Central"/>
</dbReference>
<evidence type="ECO:0000256" key="2">
    <source>
        <dbReference type="ARBA" id="ARBA00012050"/>
    </source>
</evidence>
<dbReference type="RefSeq" id="XP_015140802.1">
    <property type="nucleotide sequence ID" value="XM_015285316.4"/>
</dbReference>
<dbReference type="CDD" id="cd00190">
    <property type="entry name" value="Tryp_SPc"/>
    <property type="match status" value="1"/>
</dbReference>
<dbReference type="Proteomes" id="UP000000539">
    <property type="component" value="Chromosome 1"/>
</dbReference>
<dbReference type="FunFam" id="2.40.10.10:FF:000003">
    <property type="entry name" value="Transmembrane serine protease 3"/>
    <property type="match status" value="1"/>
</dbReference>
<evidence type="ECO:0000313" key="12">
    <source>
        <dbReference type="Proteomes" id="UP000000539"/>
    </source>
</evidence>
<sequence>MGCRAPPGAMVLLLPLAVLLAVCRPGHGFSGTCDTCGLRPMAYHYNNMRIVGGTEALHGSWPWIVSIQNPHVSGTGHMCGGSLITPQWVLSAAHCFGHPSYILESRVVIGANDLTHLGQEVEVHTIRRAILHEYFNNRTMINDIALLELDRPVHCSYYIQLACVPDASLRVSELTDCYVSGWGHTGMRSVVPVQTAEILQEAKVQLLDLHLCNSSRWYAGAVHTHNVCAGYPQGGIDTCQGDSGGPLMCRDNNADYFWLVGVTSWGKGCGRAFRPGIYTSTQHFYNWILLQLRAAAHPTSRTWSHFMTTSSHYHGQNAAPTQASVSGCPYPVQKLREFFTGVQNLLQILKGNKA</sequence>
<reference evidence="11" key="1">
    <citation type="submission" date="2020-11" db="EMBL/GenBank/DDBJ databases">
        <title>Gallus gallus (Chicken) genome, bGalGal1, GRCg7b, maternal haplotype autosomes + Z &amp; W.</title>
        <authorList>
            <person name="Warren W."/>
            <person name="Formenti G."/>
            <person name="Fedrigo O."/>
            <person name="Haase B."/>
            <person name="Mountcastle J."/>
            <person name="Balacco J."/>
            <person name="Tracey A."/>
            <person name="Schneider V."/>
            <person name="Okimoto R."/>
            <person name="Cheng H."/>
            <person name="Hawken R."/>
            <person name="Howe K."/>
            <person name="Jarvis E.D."/>
        </authorList>
    </citation>
    <scope>NUCLEOTIDE SEQUENCE [LARGE SCALE GENOMIC DNA]</scope>
    <source>
        <strain evidence="11">Broiler</strain>
    </source>
</reference>
<feature type="chain" id="PRO_5036456058" description="Acrosin" evidence="9">
    <location>
        <begin position="29"/>
        <end position="354"/>
    </location>
</feature>
<feature type="domain" description="Peptidase S1" evidence="10">
    <location>
        <begin position="50"/>
        <end position="293"/>
    </location>
</feature>
<evidence type="ECO:0000256" key="4">
    <source>
        <dbReference type="ARBA" id="ARBA00022670"/>
    </source>
</evidence>
<keyword evidence="5 8" id="KW-0378">Hydrolase</keyword>
<dbReference type="RefSeq" id="XP_040515802.1">
    <property type="nucleotide sequence ID" value="XM_040659868.2"/>
</dbReference>
<dbReference type="GO" id="GO:0006508">
    <property type="term" value="P:proteolysis"/>
    <property type="evidence" value="ECO:0007669"/>
    <property type="project" value="UniProtKB-KW"/>
</dbReference>
<dbReference type="InterPro" id="IPR009003">
    <property type="entry name" value="Peptidase_S1_PA"/>
</dbReference>
<dbReference type="PROSITE" id="PS00134">
    <property type="entry name" value="TRYPSIN_HIS"/>
    <property type="match status" value="1"/>
</dbReference>
<dbReference type="PANTHER" id="PTHR24252">
    <property type="entry name" value="ACROSIN-RELATED"/>
    <property type="match status" value="1"/>
</dbReference>
<keyword evidence="7" id="KW-1015">Disulfide bond</keyword>
<dbReference type="PROSITE" id="PS00135">
    <property type="entry name" value="TRYPSIN_SER"/>
    <property type="match status" value="1"/>
</dbReference>
<accession>A0A8V0Y0N1</accession>
<dbReference type="InterPro" id="IPR018114">
    <property type="entry name" value="TRYPSIN_HIS"/>
</dbReference>
<dbReference type="PROSITE" id="PS50240">
    <property type="entry name" value="TRYPSIN_DOM"/>
    <property type="match status" value="1"/>
</dbReference>
<dbReference type="EC" id="3.4.21.10" evidence="2"/>
<dbReference type="GO" id="GO:0004252">
    <property type="term" value="F:serine-type endopeptidase activity"/>
    <property type="evidence" value="ECO:0000318"/>
    <property type="project" value="GO_Central"/>
</dbReference>
<dbReference type="Gene3D" id="2.40.10.10">
    <property type="entry name" value="Trypsin-like serine proteases"/>
    <property type="match status" value="2"/>
</dbReference>
<evidence type="ECO:0000313" key="11">
    <source>
        <dbReference type="Ensembl" id="ENSGALP00010009783.1"/>
    </source>
</evidence>
<feature type="signal peptide" evidence="9">
    <location>
        <begin position="1"/>
        <end position="28"/>
    </location>
</feature>
<evidence type="ECO:0000256" key="9">
    <source>
        <dbReference type="SAM" id="SignalP"/>
    </source>
</evidence>
<dbReference type="GeneID" id="769176"/>
<dbReference type="FunCoup" id="A0A8V0Y0N1">
    <property type="interactions" value="101"/>
</dbReference>
<name>A0A8V0Y0N1_CHICK</name>
<keyword evidence="6 8" id="KW-0720">Serine protease</keyword>
<dbReference type="SMR" id="A0A8V0Y0N1"/>
<dbReference type="GeneTree" id="ENSGT00940000162777"/>
<dbReference type="CTD" id="769176"/>
<dbReference type="InterPro" id="IPR033116">
    <property type="entry name" value="TRYPSIN_SER"/>
</dbReference>
<dbReference type="OMA" id="IVSIQVQ"/>
<evidence type="ECO:0000256" key="1">
    <source>
        <dbReference type="ARBA" id="ARBA00001656"/>
    </source>
</evidence>